<reference evidence="1" key="1">
    <citation type="submission" date="2020-08" db="EMBL/GenBank/DDBJ databases">
        <title>Multicomponent nature underlies the extraordinary mechanical properties of spider dragline silk.</title>
        <authorList>
            <person name="Kono N."/>
            <person name="Nakamura H."/>
            <person name="Mori M."/>
            <person name="Yoshida Y."/>
            <person name="Ohtoshi R."/>
            <person name="Malay A.D."/>
            <person name="Moran D.A.P."/>
            <person name="Tomita M."/>
            <person name="Numata K."/>
            <person name="Arakawa K."/>
        </authorList>
    </citation>
    <scope>NUCLEOTIDE SEQUENCE</scope>
</reference>
<sequence length="143" mass="15632">MEAFHFPSEEKLPSHLAGKVVTAVFWGTKSAIVLDFVSIKGPKKWYAIATLSPNSSPPFDERDKRFSVKSAVLLDNKHKSTQSKAHIRSDALLQMGRSLSLQSSRSYPIGLHLFSASKTIKNRTLGTSLPKQCSCGTGCVTIP</sequence>
<comment type="caution">
    <text evidence="1">The sequence shown here is derived from an EMBL/GenBank/DDBJ whole genome shotgun (WGS) entry which is preliminary data.</text>
</comment>
<organism evidence="1 2">
    <name type="scientific">Nephila pilipes</name>
    <name type="common">Giant wood spider</name>
    <name type="synonym">Nephila maculata</name>
    <dbReference type="NCBI Taxonomy" id="299642"/>
    <lineage>
        <taxon>Eukaryota</taxon>
        <taxon>Metazoa</taxon>
        <taxon>Ecdysozoa</taxon>
        <taxon>Arthropoda</taxon>
        <taxon>Chelicerata</taxon>
        <taxon>Arachnida</taxon>
        <taxon>Araneae</taxon>
        <taxon>Araneomorphae</taxon>
        <taxon>Entelegynae</taxon>
        <taxon>Araneoidea</taxon>
        <taxon>Nephilidae</taxon>
        <taxon>Nephila</taxon>
    </lineage>
</organism>
<evidence type="ECO:0000313" key="1">
    <source>
        <dbReference type="EMBL" id="GFT14501.1"/>
    </source>
</evidence>
<dbReference type="EMBL" id="BMAW01058094">
    <property type="protein sequence ID" value="GFT14501.1"/>
    <property type="molecule type" value="Genomic_DNA"/>
</dbReference>
<protein>
    <submittedName>
        <fullName evidence="1">Uncharacterized protein</fullName>
    </submittedName>
</protein>
<dbReference type="Proteomes" id="UP000887013">
    <property type="component" value="Unassembled WGS sequence"/>
</dbReference>
<proteinExistence type="predicted"/>
<dbReference type="AlphaFoldDB" id="A0A8X6NGV1"/>
<accession>A0A8X6NGV1</accession>
<keyword evidence="2" id="KW-1185">Reference proteome</keyword>
<gene>
    <name evidence="1" type="ORF">NPIL_343321</name>
</gene>
<name>A0A8X6NGV1_NEPPI</name>
<evidence type="ECO:0000313" key="2">
    <source>
        <dbReference type="Proteomes" id="UP000887013"/>
    </source>
</evidence>